<evidence type="ECO:0000313" key="2">
    <source>
        <dbReference type="Proteomes" id="UP000009134"/>
    </source>
</evidence>
<dbReference type="EMBL" id="CP000248">
    <property type="protein sequence ID" value="ABD24796.1"/>
    <property type="molecule type" value="Genomic_DNA"/>
</dbReference>
<proteinExistence type="predicted"/>
<sequence>MMPVKDPLHPDRLKNKQRALRDGFALPLTLRVHRALSWLLRAQREEDDFDTRFIMLWIGFNAAYAGDLERALDDEGDGRRPGAASERERFDGFFRDLVRLDTDGRLYKALWTRFPQEIRILLDNRFVFAPFWKHHAGLPGGAGWEITFEAAKRAANAALAAGNTPVVLSILFDRLYVLRNQLLHGGATWNSAANRAQVRDGAAILGHLLPLFIDLMMDNPDEDWAMPLYPVIEE</sequence>
<name>Q2GBH7_NOVAD</name>
<reference evidence="2" key="1">
    <citation type="submission" date="2006-01" db="EMBL/GenBank/DDBJ databases">
        <title>Complete sequence of Novosphingobium aromaticivorans DSM 12444.</title>
        <authorList>
            <consortium name="US DOE Joint Genome Institute"/>
            <person name="Copeland A."/>
            <person name="Lucas S."/>
            <person name="Lapidus A."/>
            <person name="Barry K."/>
            <person name="Detter J.C."/>
            <person name="Glavina T."/>
            <person name="Hammon N."/>
            <person name="Israni S."/>
            <person name="Pitluck S."/>
            <person name="Chain P."/>
            <person name="Malfatti S."/>
            <person name="Shin M."/>
            <person name="Vergez L."/>
            <person name="Schmutz J."/>
            <person name="Larimer F."/>
            <person name="Land M."/>
            <person name="Kyrpides N."/>
            <person name="Ivanova N."/>
            <person name="Fredrickson J."/>
            <person name="Balkwill D."/>
            <person name="Romine M.F."/>
            <person name="Richardson P."/>
        </authorList>
    </citation>
    <scope>NUCLEOTIDE SEQUENCE [LARGE SCALE GENOMIC DNA]</scope>
    <source>
        <strain evidence="2">ATCC 700278 / DSM 12444 / CCUG 56034 / CIP 105152 / NBRC 16084 / F199</strain>
    </source>
</reference>
<dbReference type="AlphaFoldDB" id="Q2GBH7"/>
<gene>
    <name evidence="1" type="ordered locus">Saro_0348</name>
</gene>
<dbReference type="KEGG" id="nar:Saro_0348"/>
<keyword evidence="2" id="KW-1185">Reference proteome</keyword>
<dbReference type="HOGENOM" id="CLU_091717_0_0_5"/>
<organism evidence="1 2">
    <name type="scientific">Novosphingobium aromaticivorans (strain ATCC 700278 / DSM 12444 / CCUG 56034 / CIP 105152 / NBRC 16084 / F199)</name>
    <dbReference type="NCBI Taxonomy" id="279238"/>
    <lineage>
        <taxon>Bacteria</taxon>
        <taxon>Pseudomonadati</taxon>
        <taxon>Pseudomonadota</taxon>
        <taxon>Alphaproteobacteria</taxon>
        <taxon>Sphingomonadales</taxon>
        <taxon>Sphingomonadaceae</taxon>
        <taxon>Novosphingobium</taxon>
    </lineage>
</organism>
<protein>
    <submittedName>
        <fullName evidence="1">Uncharacterized protein</fullName>
    </submittedName>
</protein>
<dbReference type="eggNOG" id="ENOG502Z83Q">
    <property type="taxonomic scope" value="Bacteria"/>
</dbReference>
<accession>Q2GBH7</accession>
<dbReference type="Proteomes" id="UP000009134">
    <property type="component" value="Chromosome"/>
</dbReference>
<evidence type="ECO:0000313" key="1">
    <source>
        <dbReference type="EMBL" id="ABD24796.1"/>
    </source>
</evidence>